<dbReference type="EMBL" id="JWLW01000023">
    <property type="protein sequence ID" value="KHT50610.1"/>
    <property type="molecule type" value="Genomic_DNA"/>
</dbReference>
<dbReference type="OrthoDB" id="6334646at2"/>
<comment type="caution">
    <text evidence="1">The sequence shown here is derived from an EMBL/GenBank/DDBJ whole genome shotgun (WGS) entry which is preliminary data.</text>
</comment>
<gene>
    <name evidence="1" type="ORF">RJ41_12500</name>
</gene>
<keyword evidence="2" id="KW-1185">Reference proteome</keyword>
<organism evidence="1 2">
    <name type="scientific">Alteromonas marina</name>
    <dbReference type="NCBI Taxonomy" id="203795"/>
    <lineage>
        <taxon>Bacteria</taxon>
        <taxon>Pseudomonadati</taxon>
        <taxon>Pseudomonadota</taxon>
        <taxon>Gammaproteobacteria</taxon>
        <taxon>Alteromonadales</taxon>
        <taxon>Alteromonadaceae</taxon>
        <taxon>Alteromonas/Salinimonas group</taxon>
        <taxon>Alteromonas</taxon>
    </lineage>
</organism>
<evidence type="ECO:0000313" key="2">
    <source>
        <dbReference type="Proteomes" id="UP000031197"/>
    </source>
</evidence>
<dbReference type="GeneID" id="56269085"/>
<protein>
    <submittedName>
        <fullName evidence="1">Uncharacterized protein</fullName>
    </submittedName>
</protein>
<name>A0A0B3Z0S3_9ALTE</name>
<evidence type="ECO:0000313" key="1">
    <source>
        <dbReference type="EMBL" id="KHT50610.1"/>
    </source>
</evidence>
<dbReference type="AlphaFoldDB" id="A0A0B3Z0S3"/>
<accession>A0A0B3Z0S3</accession>
<reference evidence="1 2" key="1">
    <citation type="submission" date="2014-12" db="EMBL/GenBank/DDBJ databases">
        <title>Genome sequencing of Alteromonas marina AD001.</title>
        <authorList>
            <person name="Adrian T.G.S."/>
            <person name="Chan K.G."/>
        </authorList>
    </citation>
    <scope>NUCLEOTIDE SEQUENCE [LARGE SCALE GENOMIC DNA]</scope>
    <source>
        <strain evidence="1 2">AD001</strain>
    </source>
</reference>
<dbReference type="Proteomes" id="UP000031197">
    <property type="component" value="Unassembled WGS sequence"/>
</dbReference>
<dbReference type="RefSeq" id="WP_014951428.1">
    <property type="nucleotide sequence ID" value="NZ_JWLW01000023.1"/>
</dbReference>
<sequence length="153" mass="17388">MNVQRLCPVYKKWLQLNPSNARQHRYAMQAQTQQAHQQGRLDYARELGYQTFEAAKVILNALQPTSLQKVSVVQEDVLAFSTMGMYLSSLLAEEHRKRESHAILQECQQQLIAILPLHATNPSICRLIAAIQHTLEQTYVPQASKRLASVAVH</sequence>
<proteinExistence type="predicted"/>